<evidence type="ECO:0000259" key="15">
    <source>
        <dbReference type="PROSITE" id="PS51671"/>
    </source>
</evidence>
<dbReference type="InterPro" id="IPR016204">
    <property type="entry name" value="HDH"/>
</dbReference>
<dbReference type="AlphaFoldDB" id="A0A0S3QW32"/>
<dbReference type="GO" id="GO:0050661">
    <property type="term" value="F:NADP binding"/>
    <property type="evidence" value="ECO:0007669"/>
    <property type="project" value="InterPro"/>
</dbReference>
<accession>A0A0S3QW32</accession>
<dbReference type="PROSITE" id="PS51671">
    <property type="entry name" value="ACT"/>
    <property type="match status" value="1"/>
</dbReference>
<evidence type="ECO:0000256" key="13">
    <source>
        <dbReference type="RuleBase" id="RU000579"/>
    </source>
</evidence>
<dbReference type="Gene3D" id="3.40.50.720">
    <property type="entry name" value="NAD(P)-binding Rossmann-like Domain"/>
    <property type="match status" value="1"/>
</dbReference>
<dbReference type="Pfam" id="PF00742">
    <property type="entry name" value="Homoserine_dh"/>
    <property type="match status" value="1"/>
</dbReference>
<dbReference type="OrthoDB" id="9808167at2"/>
<dbReference type="UniPathway" id="UPA00051">
    <property type="reaction ID" value="UER00465"/>
</dbReference>
<comment type="pathway">
    <text evidence="1 13">Amino-acid biosynthesis; L-threonine biosynthesis; L-threonine from L-aspartate: step 3/5.</text>
</comment>
<dbReference type="EC" id="1.1.1.3" evidence="4 13"/>
<dbReference type="InterPro" id="IPR019811">
    <property type="entry name" value="HDH_CS"/>
</dbReference>
<keyword evidence="6 13" id="KW-0028">Amino-acid biosynthesis</keyword>
<dbReference type="InterPro" id="IPR045865">
    <property type="entry name" value="ACT-like_dom_sf"/>
</dbReference>
<evidence type="ECO:0000313" key="17">
    <source>
        <dbReference type="Proteomes" id="UP000063234"/>
    </source>
</evidence>
<dbReference type="GO" id="GO:0004412">
    <property type="term" value="F:homoserine dehydrogenase activity"/>
    <property type="evidence" value="ECO:0007669"/>
    <property type="project" value="UniProtKB-EC"/>
</dbReference>
<keyword evidence="10 13" id="KW-0486">Methionine biosynthesis</keyword>
<dbReference type="PROSITE" id="PS01042">
    <property type="entry name" value="HOMOSER_DHGENASE"/>
    <property type="match status" value="1"/>
</dbReference>
<proteinExistence type="inferred from homology"/>
<dbReference type="SUPFAM" id="SSF55021">
    <property type="entry name" value="ACT-like"/>
    <property type="match status" value="1"/>
</dbReference>
<evidence type="ECO:0000256" key="1">
    <source>
        <dbReference type="ARBA" id="ARBA00005056"/>
    </source>
</evidence>
<dbReference type="FunFam" id="3.30.360.10:FF:000005">
    <property type="entry name" value="Homoserine dehydrogenase"/>
    <property type="match status" value="1"/>
</dbReference>
<comment type="pathway">
    <text evidence="2 13">Amino-acid biosynthesis; L-methionine biosynthesis via de novo pathway; L-homoserine from L-aspartate: step 3/3.</text>
</comment>
<dbReference type="CDD" id="cd04881">
    <property type="entry name" value="ACT_HSDH-Hom"/>
    <property type="match status" value="1"/>
</dbReference>
<dbReference type="PATRIC" id="fig|1298851.3.peg.1834"/>
<evidence type="ECO:0000256" key="11">
    <source>
        <dbReference type="PIRSR" id="PIRSR000098-1"/>
    </source>
</evidence>
<evidence type="ECO:0000256" key="8">
    <source>
        <dbReference type="ARBA" id="ARBA00022857"/>
    </source>
</evidence>
<dbReference type="KEGG" id="ttk:TST_1755"/>
<evidence type="ECO:0000256" key="6">
    <source>
        <dbReference type="ARBA" id="ARBA00022605"/>
    </source>
</evidence>
<comment type="similarity">
    <text evidence="3 14">Belongs to the homoserine dehydrogenase family.</text>
</comment>
<dbReference type="InterPro" id="IPR005106">
    <property type="entry name" value="Asp/hSer_DH_NAD-bd"/>
</dbReference>
<dbReference type="InterPro" id="IPR001342">
    <property type="entry name" value="HDH_cat"/>
</dbReference>
<gene>
    <name evidence="16" type="primary">hom</name>
    <name evidence="16" type="ORF">TST_1755</name>
</gene>
<feature type="domain" description="ACT" evidence="15">
    <location>
        <begin position="358"/>
        <end position="433"/>
    </location>
</feature>
<evidence type="ECO:0000256" key="2">
    <source>
        <dbReference type="ARBA" id="ARBA00005062"/>
    </source>
</evidence>
<dbReference type="SUPFAM" id="SSF55347">
    <property type="entry name" value="Glyceraldehyde-3-phosphate dehydrogenase-like, C-terminal domain"/>
    <property type="match status" value="1"/>
</dbReference>
<name>A0A0S3QW32_THET7</name>
<dbReference type="RefSeq" id="WP_068550702.1">
    <property type="nucleotide sequence ID" value="NZ_AP013035.1"/>
</dbReference>
<keyword evidence="17" id="KW-1185">Reference proteome</keyword>
<evidence type="ECO:0000256" key="4">
    <source>
        <dbReference type="ARBA" id="ARBA00013213"/>
    </source>
</evidence>
<dbReference type="InterPro" id="IPR036291">
    <property type="entry name" value="NAD(P)-bd_dom_sf"/>
</dbReference>
<evidence type="ECO:0000256" key="5">
    <source>
        <dbReference type="ARBA" id="ARBA00013376"/>
    </source>
</evidence>
<sequence>MRERTKTDIKIGVIGIGTIGSGVLKTFQLNQNLMERRLGFPISIKWVCDLDFSKAKELDLSVYQKTNNYKDVLNDPEVDIVVELIGGIHPAKEILLEALKKGKHVVTANKALLAEEGEEIFTTAKELNRDIGFEASVAGGIPIIKVLKEGLCANDILRIYGIVNGTANYLLTKMEEENLSFEESLRKAQEKGYAEADPTLDIEGIDAAHKTAILATLAFGSFFGLKDVYTEGISKITHLDVLFAKELGYRIKLLAIIKKSNSEVELRVHPTLIPLDSSMAGVRGAYNALSVVGNVVGHVMLYGMGAGMMPTASAVVADIMDIARNIFSNSSNRVPSLAYSSLEQMDIKSMDNISSKYYLRFSALDKPGVLSKISGILAKYSISIESVIQKGRKEKGFVPIVMTTHEALESSMRKAILEIDQLEIIGSPTTIIRVENNIT</sequence>
<dbReference type="Gene3D" id="3.30.360.10">
    <property type="entry name" value="Dihydrodipicolinate Reductase, domain 2"/>
    <property type="match status" value="1"/>
</dbReference>
<dbReference type="PANTHER" id="PTHR43331">
    <property type="entry name" value="HOMOSERINE DEHYDROGENASE"/>
    <property type="match status" value="1"/>
</dbReference>
<evidence type="ECO:0000256" key="12">
    <source>
        <dbReference type="PIRSR" id="PIRSR000098-2"/>
    </source>
</evidence>
<evidence type="ECO:0000313" key="16">
    <source>
        <dbReference type="EMBL" id="BAT72539.1"/>
    </source>
</evidence>
<keyword evidence="7 13" id="KW-0791">Threonine biosynthesis</keyword>
<dbReference type="EMBL" id="AP013035">
    <property type="protein sequence ID" value="BAT72539.1"/>
    <property type="molecule type" value="Genomic_DNA"/>
</dbReference>
<evidence type="ECO:0000256" key="14">
    <source>
        <dbReference type="RuleBase" id="RU004171"/>
    </source>
</evidence>
<dbReference type="GO" id="GO:0009086">
    <property type="term" value="P:methionine biosynthetic process"/>
    <property type="evidence" value="ECO:0007669"/>
    <property type="project" value="UniProtKB-KW"/>
</dbReference>
<organism evidence="16 17">
    <name type="scientific">Thermosulfidibacter takaii (strain DSM 17441 / JCM 13301 / NBRC 103674 / ABI70S6)</name>
    <dbReference type="NCBI Taxonomy" id="1298851"/>
    <lineage>
        <taxon>Bacteria</taxon>
        <taxon>Pseudomonadati</taxon>
        <taxon>Thermosulfidibacterota</taxon>
        <taxon>Thermosulfidibacteria</taxon>
        <taxon>Thermosulfidibacterales</taxon>
        <taxon>Thermosulfidibacteraceae</taxon>
    </lineage>
</organism>
<dbReference type="NCBIfam" id="NF004976">
    <property type="entry name" value="PRK06349.1"/>
    <property type="match status" value="1"/>
</dbReference>
<dbReference type="Pfam" id="PF01842">
    <property type="entry name" value="ACT"/>
    <property type="match status" value="1"/>
</dbReference>
<evidence type="ECO:0000256" key="9">
    <source>
        <dbReference type="ARBA" id="ARBA00023002"/>
    </source>
</evidence>
<comment type="catalytic activity">
    <reaction evidence="13">
        <text>L-homoserine + NADP(+) = L-aspartate 4-semialdehyde + NADPH + H(+)</text>
        <dbReference type="Rhea" id="RHEA:15761"/>
        <dbReference type="ChEBI" id="CHEBI:15378"/>
        <dbReference type="ChEBI" id="CHEBI:57476"/>
        <dbReference type="ChEBI" id="CHEBI:57783"/>
        <dbReference type="ChEBI" id="CHEBI:58349"/>
        <dbReference type="ChEBI" id="CHEBI:537519"/>
        <dbReference type="EC" id="1.1.1.3"/>
    </reaction>
</comment>
<dbReference type="Pfam" id="PF03447">
    <property type="entry name" value="NAD_binding_3"/>
    <property type="match status" value="1"/>
</dbReference>
<protein>
    <recommendedName>
        <fullName evidence="5 13">Homoserine dehydrogenase</fullName>
        <ecNumber evidence="4 13">1.1.1.3</ecNumber>
    </recommendedName>
</protein>
<feature type="binding site" evidence="12">
    <location>
        <position position="195"/>
    </location>
    <ligand>
        <name>L-homoserine</name>
        <dbReference type="ChEBI" id="CHEBI:57476"/>
    </ligand>
</feature>
<dbReference type="PIRSF" id="PIRSF000098">
    <property type="entry name" value="Homoser_dehydrog"/>
    <property type="match status" value="1"/>
</dbReference>
<dbReference type="InterPro" id="IPR002912">
    <property type="entry name" value="ACT_dom"/>
</dbReference>
<dbReference type="GO" id="GO:0009088">
    <property type="term" value="P:threonine biosynthetic process"/>
    <property type="evidence" value="ECO:0007669"/>
    <property type="project" value="UniProtKB-UniPathway"/>
</dbReference>
<dbReference type="PANTHER" id="PTHR43331:SF1">
    <property type="entry name" value="HOMOSERINE DEHYDROGENASE"/>
    <property type="match status" value="1"/>
</dbReference>
<dbReference type="Gene3D" id="3.30.70.260">
    <property type="match status" value="1"/>
</dbReference>
<dbReference type="UniPathway" id="UPA00050">
    <property type="reaction ID" value="UER00063"/>
</dbReference>
<feature type="active site" description="Proton donor" evidence="11">
    <location>
        <position position="210"/>
    </location>
</feature>
<feature type="binding site" evidence="12">
    <location>
        <position position="110"/>
    </location>
    <ligand>
        <name>NADPH</name>
        <dbReference type="ChEBI" id="CHEBI:57783"/>
    </ligand>
</feature>
<evidence type="ECO:0000256" key="7">
    <source>
        <dbReference type="ARBA" id="ARBA00022697"/>
    </source>
</evidence>
<dbReference type="STRING" id="1298851.TST_1755"/>
<dbReference type="FunFam" id="3.30.70.260:FF:000030">
    <property type="entry name" value="Homoserine dehydrogenase"/>
    <property type="match status" value="1"/>
</dbReference>
<evidence type="ECO:0000256" key="10">
    <source>
        <dbReference type="ARBA" id="ARBA00023167"/>
    </source>
</evidence>
<keyword evidence="9 13" id="KW-0560">Oxidoreductase</keyword>
<dbReference type="Proteomes" id="UP000063234">
    <property type="component" value="Chromosome"/>
</dbReference>
<dbReference type="SUPFAM" id="SSF51735">
    <property type="entry name" value="NAD(P)-binding Rossmann-fold domains"/>
    <property type="match status" value="1"/>
</dbReference>
<keyword evidence="8 12" id="KW-0521">NADP</keyword>
<reference evidence="17" key="1">
    <citation type="journal article" date="2018" name="Science">
        <title>A primordial and reversible TCA cycle in a facultatively chemolithoautotrophic thermophile.</title>
        <authorList>
            <person name="Nunoura T."/>
            <person name="Chikaraishi Y."/>
            <person name="Izaki R."/>
            <person name="Suwa T."/>
            <person name="Sato T."/>
            <person name="Harada T."/>
            <person name="Mori K."/>
            <person name="Kato Y."/>
            <person name="Miyazaki M."/>
            <person name="Shimamura S."/>
            <person name="Yanagawa K."/>
            <person name="Shuto A."/>
            <person name="Ohkouchi N."/>
            <person name="Fujita N."/>
            <person name="Takaki Y."/>
            <person name="Atomi H."/>
            <person name="Takai K."/>
        </authorList>
    </citation>
    <scope>NUCLEOTIDE SEQUENCE [LARGE SCALE GENOMIC DNA]</scope>
    <source>
        <strain evidence="17">DSM 17441 / JCM 13301 / NBRC 103674 / ABI70S6</strain>
    </source>
</reference>
<evidence type="ECO:0000256" key="3">
    <source>
        <dbReference type="ARBA" id="ARBA00006753"/>
    </source>
</evidence>
<feature type="binding site" evidence="12">
    <location>
        <begin position="14"/>
        <end position="21"/>
    </location>
    <ligand>
        <name>NADP(+)</name>
        <dbReference type="ChEBI" id="CHEBI:58349"/>
    </ligand>
</feature>